<comment type="caution">
    <text evidence="2">The sequence shown here is derived from an EMBL/GenBank/DDBJ whole genome shotgun (WGS) entry which is preliminary data.</text>
</comment>
<gene>
    <name evidence="2" type="ORF">A4X13_0g9171</name>
</gene>
<dbReference type="Proteomes" id="UP000077521">
    <property type="component" value="Unassembled WGS sequence"/>
</dbReference>
<dbReference type="EMBL" id="LWDF02002249">
    <property type="protein sequence ID" value="KAE8236384.1"/>
    <property type="molecule type" value="Genomic_DNA"/>
</dbReference>
<evidence type="ECO:0000313" key="2">
    <source>
        <dbReference type="EMBL" id="KAE8236384.1"/>
    </source>
</evidence>
<proteinExistence type="predicted"/>
<protein>
    <submittedName>
        <fullName evidence="2">Uncharacterized protein</fullName>
    </submittedName>
</protein>
<dbReference type="AlphaFoldDB" id="A0A8T8SBC7"/>
<organism evidence="2 3">
    <name type="scientific">Tilletia indica</name>
    <dbReference type="NCBI Taxonomy" id="43049"/>
    <lineage>
        <taxon>Eukaryota</taxon>
        <taxon>Fungi</taxon>
        <taxon>Dikarya</taxon>
        <taxon>Basidiomycota</taxon>
        <taxon>Ustilaginomycotina</taxon>
        <taxon>Exobasidiomycetes</taxon>
        <taxon>Tilletiales</taxon>
        <taxon>Tilletiaceae</taxon>
        <taxon>Tilletia</taxon>
    </lineage>
</organism>
<reference evidence="2" key="1">
    <citation type="submission" date="2016-04" db="EMBL/GenBank/DDBJ databases">
        <authorList>
            <person name="Nguyen H.D."/>
            <person name="Samba Siva P."/>
            <person name="Cullis J."/>
            <person name="Levesque C.A."/>
            <person name="Hambleton S."/>
        </authorList>
    </citation>
    <scope>NUCLEOTIDE SEQUENCE</scope>
    <source>
        <strain evidence="2">DAOMC 236416</strain>
    </source>
</reference>
<feature type="region of interest" description="Disordered" evidence="1">
    <location>
        <begin position="56"/>
        <end position="96"/>
    </location>
</feature>
<feature type="non-terminal residue" evidence="2">
    <location>
        <position position="1"/>
    </location>
</feature>
<accession>A0A8T8SBC7</accession>
<evidence type="ECO:0000313" key="3">
    <source>
        <dbReference type="Proteomes" id="UP000077521"/>
    </source>
</evidence>
<keyword evidence="3" id="KW-1185">Reference proteome</keyword>
<evidence type="ECO:0000256" key="1">
    <source>
        <dbReference type="SAM" id="MobiDB-lite"/>
    </source>
</evidence>
<sequence length="96" mass="10151">MAQDPTLIIDSVESPGGSASNIHGGPRSSPKLMASRFVFDPTNWEAPAPVPHHRRLQTGFSEQGNPGAEPPRGLLPPPQQLPHGQGTPGHSVHITL</sequence>
<feature type="region of interest" description="Disordered" evidence="1">
    <location>
        <begin position="1"/>
        <end position="29"/>
    </location>
</feature>
<name>A0A8T8SBC7_9BASI</name>
<reference evidence="2" key="2">
    <citation type="journal article" date="2019" name="IMA Fungus">
        <title>Genome sequencing and comparison of five Tilletia species to identify candidate genes for the detection of regulated species infecting wheat.</title>
        <authorList>
            <person name="Nguyen H.D.T."/>
            <person name="Sultana T."/>
            <person name="Kesanakurti P."/>
            <person name="Hambleton S."/>
        </authorList>
    </citation>
    <scope>NUCLEOTIDE SEQUENCE</scope>
    <source>
        <strain evidence="2">DAOMC 236416</strain>
    </source>
</reference>